<evidence type="ECO:0000256" key="2">
    <source>
        <dbReference type="SAM" id="MobiDB-lite"/>
    </source>
</evidence>
<keyword evidence="1" id="KW-0175">Coiled coil</keyword>
<feature type="compositionally biased region" description="Basic and acidic residues" evidence="2">
    <location>
        <begin position="195"/>
        <end position="224"/>
    </location>
</feature>
<accession>A0A0F5IJL4</accession>
<evidence type="ECO:0000313" key="3">
    <source>
        <dbReference type="EMBL" id="KKB45327.1"/>
    </source>
</evidence>
<dbReference type="Proteomes" id="UP000033047">
    <property type="component" value="Unassembled WGS sequence"/>
</dbReference>
<feature type="coiled-coil region" evidence="1">
    <location>
        <begin position="255"/>
        <end position="325"/>
    </location>
</feature>
<dbReference type="STRING" id="927665.HMPREF1535_04981"/>
<dbReference type="SUPFAM" id="SSF46565">
    <property type="entry name" value="Chaperone J-domain"/>
    <property type="match status" value="1"/>
</dbReference>
<dbReference type="RefSeq" id="WP_046147901.1">
    <property type="nucleotide sequence ID" value="NZ_KQ033915.1"/>
</dbReference>
<reference evidence="3 4" key="1">
    <citation type="submission" date="2013-04" db="EMBL/GenBank/DDBJ databases">
        <title>The Genome Sequence of Parabacteroides goldsteinii DSM 19448.</title>
        <authorList>
            <consortium name="The Broad Institute Genomics Platform"/>
            <person name="Earl A."/>
            <person name="Ward D."/>
            <person name="Feldgarden M."/>
            <person name="Gevers D."/>
            <person name="Martens E."/>
            <person name="Sakamoto M."/>
            <person name="Benno Y."/>
            <person name="Song Y."/>
            <person name="Liu C."/>
            <person name="Lee J."/>
            <person name="Bolanos M."/>
            <person name="Vaisanen M.L."/>
            <person name="Finegold S.M."/>
            <person name="Walker B."/>
            <person name="Young S."/>
            <person name="Zeng Q."/>
            <person name="Gargeya S."/>
            <person name="Fitzgerald M."/>
            <person name="Haas B."/>
            <person name="Abouelleil A."/>
            <person name="Allen A.W."/>
            <person name="Alvarado L."/>
            <person name="Arachchi H.M."/>
            <person name="Berlin A.M."/>
            <person name="Chapman S.B."/>
            <person name="Gainer-Dewar J."/>
            <person name="Goldberg J."/>
            <person name="Griggs A."/>
            <person name="Gujja S."/>
            <person name="Hansen M."/>
            <person name="Howarth C."/>
            <person name="Imamovic A."/>
            <person name="Ireland A."/>
            <person name="Larimer J."/>
            <person name="McCowan C."/>
            <person name="Murphy C."/>
            <person name="Pearson M."/>
            <person name="Poon T.W."/>
            <person name="Priest M."/>
            <person name="Roberts A."/>
            <person name="Saif S."/>
            <person name="Shea T."/>
            <person name="Sisk P."/>
            <person name="Sykes S."/>
            <person name="Wortman J."/>
            <person name="Nusbaum C."/>
            <person name="Birren B."/>
        </authorList>
    </citation>
    <scope>NUCLEOTIDE SEQUENCE [LARGE SCALE GENOMIC DNA]</scope>
    <source>
        <strain evidence="3 4">DSM 19448</strain>
    </source>
</reference>
<dbReference type="HOGENOM" id="CLU_674130_0_0_10"/>
<proteinExistence type="predicted"/>
<dbReference type="PATRIC" id="fig|927665.4.peg.5105"/>
<dbReference type="AlphaFoldDB" id="A0A0F5IJL4"/>
<dbReference type="Gene3D" id="1.10.287.110">
    <property type="entry name" value="DnaJ domain"/>
    <property type="match status" value="1"/>
</dbReference>
<sequence length="408" mass="48409">MNKQAKLFQDQDVANDDLSLTPVIKKKGRTKLTAAQSEFNRLNRKINELKAEITFIPEKERKIRTFYQEHAKSLFEKETAMKYDYLIYLDGIYEEGKLSKTDRKTLIDLIAAESEGVTDYMNEEQRSVIVPLVHKYEELLSGMTHEELEMEAVQDTLFAIQMMGFKLNKKMKNAKTEEELLNAFNDLMKNEMEKMEAAEEKEQQRRAAREEQKSSQSRERKMTKAELNQKLQEEQTLKSMREIYLELVKELHPDRETDETLRAQKEERMKQLTEAYKQKDLASLLMMQINWLQEESAKTPQSQTDEVLKRYNKILRAQLNRLEEEFYLICQAPLSGVENAYTQLRTVPLKEIDIHLDILLSQQKNLLQTVEEYMQSVSTLTGMRAFLKKYRKKQREEELYDDFFWEED</sequence>
<evidence type="ECO:0008006" key="5">
    <source>
        <dbReference type="Google" id="ProtNLM"/>
    </source>
</evidence>
<dbReference type="InterPro" id="IPR036869">
    <property type="entry name" value="J_dom_sf"/>
</dbReference>
<protein>
    <recommendedName>
        <fullName evidence="5">J domain-containing protein</fullName>
    </recommendedName>
</protein>
<dbReference type="EMBL" id="AQHV01000029">
    <property type="protein sequence ID" value="KKB45327.1"/>
    <property type="molecule type" value="Genomic_DNA"/>
</dbReference>
<feature type="region of interest" description="Disordered" evidence="2">
    <location>
        <begin position="195"/>
        <end position="232"/>
    </location>
</feature>
<gene>
    <name evidence="3" type="ORF">HMPREF1535_04981</name>
</gene>
<evidence type="ECO:0000313" key="4">
    <source>
        <dbReference type="Proteomes" id="UP000033047"/>
    </source>
</evidence>
<comment type="caution">
    <text evidence="3">The sequence shown here is derived from an EMBL/GenBank/DDBJ whole genome shotgun (WGS) entry which is preliminary data.</text>
</comment>
<evidence type="ECO:0000256" key="1">
    <source>
        <dbReference type="SAM" id="Coils"/>
    </source>
</evidence>
<name>A0A0F5IJL4_9BACT</name>
<organism evidence="3 4">
    <name type="scientific">Parabacteroides goldsteinii DSM 19448 = WAL 12034</name>
    <dbReference type="NCBI Taxonomy" id="927665"/>
    <lineage>
        <taxon>Bacteria</taxon>
        <taxon>Pseudomonadati</taxon>
        <taxon>Bacteroidota</taxon>
        <taxon>Bacteroidia</taxon>
        <taxon>Bacteroidales</taxon>
        <taxon>Tannerellaceae</taxon>
        <taxon>Parabacteroides</taxon>
    </lineage>
</organism>